<feature type="chain" id="PRO_5039056898" description="Peptidase M15" evidence="2">
    <location>
        <begin position="23"/>
        <end position="268"/>
    </location>
</feature>
<organism evidence="3 4">
    <name type="scientific">Nakamurella alba</name>
    <dbReference type="NCBI Taxonomy" id="2665158"/>
    <lineage>
        <taxon>Bacteria</taxon>
        <taxon>Bacillati</taxon>
        <taxon>Actinomycetota</taxon>
        <taxon>Actinomycetes</taxon>
        <taxon>Nakamurellales</taxon>
        <taxon>Nakamurellaceae</taxon>
        <taxon>Nakamurella</taxon>
    </lineage>
</organism>
<comment type="caution">
    <text evidence="3">The sequence shown here is derived from an EMBL/GenBank/DDBJ whole genome shotgun (WGS) entry which is preliminary data.</text>
</comment>
<feature type="region of interest" description="Disordered" evidence="1">
    <location>
        <begin position="44"/>
        <end position="135"/>
    </location>
</feature>
<dbReference type="Proteomes" id="UP000460221">
    <property type="component" value="Unassembled WGS sequence"/>
</dbReference>
<dbReference type="SUPFAM" id="SSF55166">
    <property type="entry name" value="Hedgehog/DD-peptidase"/>
    <property type="match status" value="1"/>
</dbReference>
<dbReference type="AlphaFoldDB" id="A0A7K1FHS2"/>
<feature type="compositionally biased region" description="Low complexity" evidence="1">
    <location>
        <begin position="44"/>
        <end position="115"/>
    </location>
</feature>
<evidence type="ECO:0000313" key="3">
    <source>
        <dbReference type="EMBL" id="MTD13675.1"/>
    </source>
</evidence>
<sequence>MRAPRRAALFSAVLVALVPVAAACTSGTDAGGDVTVTVQTTLPATTTAPPATSSTQITVAPTTVPTTSATSAAPPTETTSTTEAPGTTETSETTGSTPTTATSSSRSTTSGPAPTIVTRSAEEPDVAGPDGGKACPADGQYYDEATTGMLPDAAAAWAAAKKAAAADDEVLCLNDGKRSAAQQQAQYDAYVEQYGKDVADQLVLPWQKSAHVSGYAADVQPANGYVWLQATDGSLGWCRIYDNEPWHFEYSESYETTGCPDRLPEPER</sequence>
<dbReference type="InterPro" id="IPR009045">
    <property type="entry name" value="Zn_M74/Hedgehog-like"/>
</dbReference>
<dbReference type="EMBL" id="WLYK01000001">
    <property type="protein sequence ID" value="MTD13675.1"/>
    <property type="molecule type" value="Genomic_DNA"/>
</dbReference>
<keyword evidence="2" id="KW-0732">Signal</keyword>
<name>A0A7K1FHS2_9ACTN</name>
<proteinExistence type="predicted"/>
<gene>
    <name evidence="3" type="ORF">GIS00_06930</name>
</gene>
<dbReference type="RefSeq" id="WP_154767479.1">
    <property type="nucleotide sequence ID" value="NZ_WLYK01000001.1"/>
</dbReference>
<dbReference type="Gene3D" id="3.30.1380.10">
    <property type="match status" value="1"/>
</dbReference>
<evidence type="ECO:0000256" key="1">
    <source>
        <dbReference type="SAM" id="MobiDB-lite"/>
    </source>
</evidence>
<dbReference type="PROSITE" id="PS51257">
    <property type="entry name" value="PROKAR_LIPOPROTEIN"/>
    <property type="match status" value="1"/>
</dbReference>
<evidence type="ECO:0000256" key="2">
    <source>
        <dbReference type="SAM" id="SignalP"/>
    </source>
</evidence>
<evidence type="ECO:0000313" key="4">
    <source>
        <dbReference type="Proteomes" id="UP000460221"/>
    </source>
</evidence>
<keyword evidence="4" id="KW-1185">Reference proteome</keyword>
<reference evidence="3 4" key="1">
    <citation type="submission" date="2019-11" db="EMBL/GenBank/DDBJ databases">
        <authorList>
            <person name="Jiang L.-Q."/>
        </authorList>
    </citation>
    <scope>NUCLEOTIDE SEQUENCE [LARGE SCALE GENOMIC DNA]</scope>
    <source>
        <strain evidence="3 4">YIM 132087</strain>
    </source>
</reference>
<protein>
    <recommendedName>
        <fullName evidence="5">Peptidase M15</fullName>
    </recommendedName>
</protein>
<evidence type="ECO:0008006" key="5">
    <source>
        <dbReference type="Google" id="ProtNLM"/>
    </source>
</evidence>
<feature type="signal peptide" evidence="2">
    <location>
        <begin position="1"/>
        <end position="22"/>
    </location>
</feature>
<accession>A0A7K1FHS2</accession>